<dbReference type="Pfam" id="PF04326">
    <property type="entry name" value="SLFN_AlbA_2"/>
    <property type="match status" value="1"/>
</dbReference>
<dbReference type="InterPro" id="IPR038475">
    <property type="entry name" value="RecG_C_sf"/>
</dbReference>
<comment type="caution">
    <text evidence="3">The sequence shown here is derived from an EMBL/GenBank/DDBJ whole genome shotgun (WGS) entry which is preliminary data.</text>
</comment>
<dbReference type="Proteomes" id="UP000215215">
    <property type="component" value="Unassembled WGS sequence"/>
</dbReference>
<dbReference type="EMBL" id="NOZQ01000003">
    <property type="protein sequence ID" value="OYD17570.1"/>
    <property type="molecule type" value="Genomic_DNA"/>
</dbReference>
<accession>A0A235BYY6</accession>
<organism evidence="3 4">
    <name type="scientific">candidate division WOR-3 bacterium JGI_Cruoil_03_44_89</name>
    <dbReference type="NCBI Taxonomy" id="1973748"/>
    <lineage>
        <taxon>Bacteria</taxon>
        <taxon>Bacteria division WOR-3</taxon>
    </lineage>
</organism>
<dbReference type="InterPro" id="IPR007421">
    <property type="entry name" value="Schlafen_AlbA_2_dom"/>
</dbReference>
<dbReference type="Pfam" id="PF21247">
    <property type="entry name" value="Fic-like_C"/>
    <property type="match status" value="1"/>
</dbReference>
<dbReference type="PANTHER" id="PTHR30595:SF6">
    <property type="entry name" value="SCHLAFEN ALBA-2 DOMAIN-CONTAINING PROTEIN"/>
    <property type="match status" value="1"/>
</dbReference>
<feature type="domain" description="Filamentation induced by cAMP protein Fic-like C-terminal" evidence="2">
    <location>
        <begin position="442"/>
        <end position="490"/>
    </location>
</feature>
<dbReference type="InterPro" id="IPR038461">
    <property type="entry name" value="Schlafen_AlbA_2_dom_sf"/>
</dbReference>
<dbReference type="Gene3D" id="3.30.565.60">
    <property type="match status" value="1"/>
</dbReference>
<proteinExistence type="predicted"/>
<dbReference type="PANTHER" id="PTHR30595">
    <property type="entry name" value="GLPR-RELATED TRANSCRIPTIONAL REPRESSOR"/>
    <property type="match status" value="1"/>
</dbReference>
<dbReference type="InterPro" id="IPR049514">
    <property type="entry name" value="Fic-like_C"/>
</dbReference>
<dbReference type="AlphaFoldDB" id="A0A235BYY6"/>
<evidence type="ECO:0000259" key="2">
    <source>
        <dbReference type="Pfam" id="PF21247"/>
    </source>
</evidence>
<gene>
    <name evidence="3" type="ORF">CH333_00130</name>
</gene>
<feature type="domain" description="Schlafen AlbA-2" evidence="1">
    <location>
        <begin position="17"/>
        <end position="144"/>
    </location>
</feature>
<protein>
    <recommendedName>
        <fullName evidence="5">AAA family ATPase</fullName>
    </recommendedName>
</protein>
<reference evidence="3 4" key="1">
    <citation type="submission" date="2017-07" db="EMBL/GenBank/DDBJ databases">
        <title>Recovery of genomes from metagenomes via a dereplication, aggregation, and scoring strategy.</title>
        <authorList>
            <person name="Sieber C.M."/>
            <person name="Probst A.J."/>
            <person name="Sharrar A."/>
            <person name="Thomas B.C."/>
            <person name="Hess M."/>
            <person name="Tringe S.G."/>
            <person name="Banfield J.F."/>
        </authorList>
    </citation>
    <scope>NUCLEOTIDE SEQUENCE [LARGE SCALE GENOMIC DNA]</scope>
    <source>
        <strain evidence="3">JGI_Cruoil_03_44_89</strain>
    </source>
</reference>
<evidence type="ECO:0000259" key="1">
    <source>
        <dbReference type="Pfam" id="PF04326"/>
    </source>
</evidence>
<sequence>MALPLNIDKLINGSVMEWERLEFKKGWNPEDVIHAICAFANDIHNWGGGYVILGVEERNGRPVLPPSGLEPNQLDKIQNELIGLFHKLDPYYLPVVQPEIYQDKHILILWVYGGDERPYKAPMSLGDRSSKAIYIRRGSQTCKANQTEERQLREIAVRIPFDDRINHHADVKDLNLANIQAFLKEVESDLYEESTQIPFTELCEQMKIVQGPTEYLRPVNIGLLMFSDHPEEYFVGAGIDVVIYQDEIGDHFTEKTFTGPIHQQLRDALHYVKTTVIREEVQKVPGQAEVLRFYNYPYEAVEEALANAVYHRGYEHQNRIEVNVRLDCIEILSYPGPLPPVDAKALKKRRIVARNYRNRRIGDFLKELDLTEGRATGFPKIYKAMGVNRSPPPEFTTDSDRNYFLTVLKKHPLSQVVSQELSQVEEGLSEQAIKILGFCRIARKRQEILVYIGLSNHPDNYKRHIKPLIESGKLELTIPDKPKHRNQKYRTRKRNI</sequence>
<name>A0A235BYY6_UNCW3</name>
<dbReference type="Gene3D" id="3.30.950.30">
    <property type="entry name" value="Schlafen, AAA domain"/>
    <property type="match status" value="1"/>
</dbReference>
<dbReference type="Pfam" id="PF13749">
    <property type="entry name" value="HATPase_c_4"/>
    <property type="match status" value="1"/>
</dbReference>
<evidence type="ECO:0000313" key="4">
    <source>
        <dbReference type="Proteomes" id="UP000215215"/>
    </source>
</evidence>
<evidence type="ECO:0008006" key="5">
    <source>
        <dbReference type="Google" id="ProtNLM"/>
    </source>
</evidence>
<evidence type="ECO:0000313" key="3">
    <source>
        <dbReference type="EMBL" id="OYD17570.1"/>
    </source>
</evidence>